<keyword evidence="5 8" id="KW-0812">Transmembrane</keyword>
<dbReference type="EMBL" id="JACIFF010000008">
    <property type="protein sequence ID" value="MBB4080337.1"/>
    <property type="molecule type" value="Genomic_DNA"/>
</dbReference>
<organism evidence="10 11">
    <name type="scientific">Neolewinella aquimaris</name>
    <dbReference type="NCBI Taxonomy" id="1835722"/>
    <lineage>
        <taxon>Bacteria</taxon>
        <taxon>Pseudomonadati</taxon>
        <taxon>Bacteroidota</taxon>
        <taxon>Saprospiria</taxon>
        <taxon>Saprospirales</taxon>
        <taxon>Lewinellaceae</taxon>
        <taxon>Neolewinella</taxon>
    </lineage>
</organism>
<feature type="transmembrane region" description="Helical" evidence="8">
    <location>
        <begin position="70"/>
        <end position="91"/>
    </location>
</feature>
<dbReference type="GO" id="GO:0009103">
    <property type="term" value="P:lipopolysaccharide biosynthetic process"/>
    <property type="evidence" value="ECO:0007669"/>
    <property type="project" value="UniProtKB-ARBA"/>
</dbReference>
<feature type="transmembrane region" description="Helical" evidence="8">
    <location>
        <begin position="264"/>
        <end position="280"/>
    </location>
</feature>
<evidence type="ECO:0000256" key="8">
    <source>
        <dbReference type="SAM" id="Phobius"/>
    </source>
</evidence>
<keyword evidence="6 8" id="KW-1133">Transmembrane helix</keyword>
<comment type="subcellular location">
    <subcellularLocation>
        <location evidence="1">Cell membrane</location>
        <topology evidence="1">Multi-pass membrane protein</topology>
    </subcellularLocation>
</comment>
<evidence type="ECO:0000313" key="10">
    <source>
        <dbReference type="EMBL" id="MBB4080337.1"/>
    </source>
</evidence>
<evidence type="ECO:0000259" key="9">
    <source>
        <dbReference type="Pfam" id="PF13231"/>
    </source>
</evidence>
<feature type="transmembrane region" description="Helical" evidence="8">
    <location>
        <begin position="149"/>
        <end position="174"/>
    </location>
</feature>
<feature type="transmembrane region" description="Helical" evidence="8">
    <location>
        <begin position="225"/>
        <end position="248"/>
    </location>
</feature>
<gene>
    <name evidence="10" type="ORF">GGR28_002971</name>
</gene>
<evidence type="ECO:0000256" key="5">
    <source>
        <dbReference type="ARBA" id="ARBA00022692"/>
    </source>
</evidence>
<evidence type="ECO:0000256" key="2">
    <source>
        <dbReference type="ARBA" id="ARBA00022475"/>
    </source>
</evidence>
<evidence type="ECO:0000256" key="1">
    <source>
        <dbReference type="ARBA" id="ARBA00004651"/>
    </source>
</evidence>
<dbReference type="GO" id="GO:0005886">
    <property type="term" value="C:plasma membrane"/>
    <property type="evidence" value="ECO:0007669"/>
    <property type="project" value="UniProtKB-SubCell"/>
</dbReference>
<keyword evidence="7 8" id="KW-0472">Membrane</keyword>
<dbReference type="AlphaFoldDB" id="A0A840EAA8"/>
<name>A0A840EAA8_9BACT</name>
<dbReference type="PANTHER" id="PTHR33908">
    <property type="entry name" value="MANNOSYLTRANSFERASE YKCB-RELATED"/>
    <property type="match status" value="1"/>
</dbReference>
<evidence type="ECO:0000256" key="7">
    <source>
        <dbReference type="ARBA" id="ARBA00023136"/>
    </source>
</evidence>
<evidence type="ECO:0000313" key="11">
    <source>
        <dbReference type="Proteomes" id="UP000576209"/>
    </source>
</evidence>
<feature type="domain" description="Glycosyltransferase RgtA/B/C/D-like" evidence="9">
    <location>
        <begin position="50"/>
        <end position="203"/>
    </location>
</feature>
<feature type="transmembrane region" description="Helical" evidence="8">
    <location>
        <begin position="286"/>
        <end position="305"/>
    </location>
</feature>
<dbReference type="RefSeq" id="WP_183496578.1">
    <property type="nucleotide sequence ID" value="NZ_JACIFF010000008.1"/>
</dbReference>
<accession>A0A840EAA8</accession>
<evidence type="ECO:0000256" key="4">
    <source>
        <dbReference type="ARBA" id="ARBA00022679"/>
    </source>
</evidence>
<comment type="caution">
    <text evidence="10">The sequence shown here is derived from an EMBL/GenBank/DDBJ whole genome shotgun (WGS) entry which is preliminary data.</text>
</comment>
<keyword evidence="2" id="KW-1003">Cell membrane</keyword>
<feature type="transmembrane region" description="Helical" evidence="8">
    <location>
        <begin position="186"/>
        <end position="205"/>
    </location>
</feature>
<dbReference type="GO" id="GO:0016763">
    <property type="term" value="F:pentosyltransferase activity"/>
    <property type="evidence" value="ECO:0007669"/>
    <property type="project" value="TreeGrafter"/>
</dbReference>
<dbReference type="PANTHER" id="PTHR33908:SF11">
    <property type="entry name" value="MEMBRANE PROTEIN"/>
    <property type="match status" value="1"/>
</dbReference>
<keyword evidence="4" id="KW-0808">Transferase</keyword>
<reference evidence="10 11" key="1">
    <citation type="submission" date="2020-08" db="EMBL/GenBank/DDBJ databases">
        <title>Genomic Encyclopedia of Type Strains, Phase IV (KMG-IV): sequencing the most valuable type-strain genomes for metagenomic binning, comparative biology and taxonomic classification.</title>
        <authorList>
            <person name="Goeker M."/>
        </authorList>
    </citation>
    <scope>NUCLEOTIDE SEQUENCE [LARGE SCALE GENOMIC DNA]</scope>
    <source>
        <strain evidence="10 11">DSM 105137</strain>
    </source>
</reference>
<feature type="transmembrane region" description="Helical" evidence="8">
    <location>
        <begin position="317"/>
        <end position="334"/>
    </location>
</feature>
<keyword evidence="11" id="KW-1185">Reference proteome</keyword>
<dbReference type="InterPro" id="IPR050297">
    <property type="entry name" value="LipidA_mod_glycosyltrf_83"/>
</dbReference>
<evidence type="ECO:0000256" key="3">
    <source>
        <dbReference type="ARBA" id="ARBA00022676"/>
    </source>
</evidence>
<dbReference type="InterPro" id="IPR038731">
    <property type="entry name" value="RgtA/B/C-like"/>
</dbReference>
<proteinExistence type="predicted"/>
<evidence type="ECO:0000256" key="6">
    <source>
        <dbReference type="ARBA" id="ARBA00022989"/>
    </source>
</evidence>
<dbReference type="Proteomes" id="UP000576209">
    <property type="component" value="Unassembled WGS sequence"/>
</dbReference>
<sequence length="565" mass="64884">MYLTRPRFRPRWLLVAWFVLNLVQAAFTPLDPDETYYWMYAGHLDWGYFDHPPAVALLIRLGRDWLPGALGVRFGHVLASTVTVAAVYHLLDKPRGSGLALAAALIFAQPMLQVYGFIATPDGPLLLFTALYLLAYRRFLQQPGVRSGLLWGLTMAGLLYSKYHGLILITFSVLPNVWFLLRQRAAWVAVIFGAGLFFPHLYWQYANDFPSFRYHLSGRDDPYRFSYTIQYVLNQLLIFSPLLVYYYVKALVQDVAHDAFERSCRWLVMGFLLFFLYTTTKGSTEAQWTALLSIPLVYLTYRAVGRFPEWQPSLLRMCYFTGVILLLGRLLIIAPRDWLPFDKPFDHAPWVERLALLAEGRPVIIENSYRLASLYEFYSGGQPAWTFTDINYRPSQYDIWRGDTIFQDRTVLLMGQADWNNEDALPFRTQKRNMLLLEVPNFQVAKDIHLSVDGGLPAKVGPGQHFEIVLRGAAPRPVNLRAELPLDLFAIVRYPTGEKHYWRLTPVRTTRLPANERLVLYEGSLDFPTDLPLGEAYLEFGFAYRGMPPLRGQSASMDVTFVVAQ</sequence>
<protein>
    <recommendedName>
        <fullName evidence="9">Glycosyltransferase RgtA/B/C/D-like domain-containing protein</fullName>
    </recommendedName>
</protein>
<dbReference type="Pfam" id="PF13231">
    <property type="entry name" value="PMT_2"/>
    <property type="match status" value="1"/>
</dbReference>
<feature type="transmembrane region" description="Helical" evidence="8">
    <location>
        <begin position="98"/>
        <end position="118"/>
    </location>
</feature>
<keyword evidence="3" id="KW-0328">Glycosyltransferase</keyword>